<sequence>MDSRRSVRKMRNRKNKKRLILSVSLTVVALIVLGIIFFFPLNNFLRSATGNDTPSDKVVKSELVKKVKSKKTGDPKNDEKIDRAASILDKKKMSEIISAAKSENKTANLISDSSSLSKTQSQKAAQVIFSNSEYDGLRNAISDGNWYQAYQQYQKLSDDGALNQLQKAIGQ</sequence>
<feature type="transmembrane region" description="Helical" evidence="1">
    <location>
        <begin position="20"/>
        <end position="41"/>
    </location>
</feature>
<name>A0A4Z0JLN5_9LACO</name>
<keyword evidence="1" id="KW-0472">Membrane</keyword>
<gene>
    <name evidence="2" type="ORF">EGT49_04675</name>
</gene>
<protein>
    <submittedName>
        <fullName evidence="2">Uncharacterized protein</fullName>
    </submittedName>
</protein>
<reference evidence="2 3" key="1">
    <citation type="submission" date="2018-10" db="EMBL/GenBank/DDBJ databases">
        <title>Lactobacillus sp. R7 and Lactobacillus sp. R19 isolated from fermented mustard green product of Taiwan.</title>
        <authorList>
            <person name="Lin S.-T."/>
        </authorList>
    </citation>
    <scope>NUCLEOTIDE SEQUENCE [LARGE SCALE GENOMIC DNA]</scope>
    <source>
        <strain evidence="2 3">BCRC 81127</strain>
    </source>
</reference>
<keyword evidence="3" id="KW-1185">Reference proteome</keyword>
<keyword evidence="1" id="KW-0812">Transmembrane</keyword>
<evidence type="ECO:0000313" key="2">
    <source>
        <dbReference type="EMBL" id="TGD23992.1"/>
    </source>
</evidence>
<evidence type="ECO:0000313" key="3">
    <source>
        <dbReference type="Proteomes" id="UP000298021"/>
    </source>
</evidence>
<organism evidence="2 3">
    <name type="scientific">Companilactobacillus suantsaicola</name>
    <dbReference type="NCBI Taxonomy" id="2487723"/>
    <lineage>
        <taxon>Bacteria</taxon>
        <taxon>Bacillati</taxon>
        <taxon>Bacillota</taxon>
        <taxon>Bacilli</taxon>
        <taxon>Lactobacillales</taxon>
        <taxon>Lactobacillaceae</taxon>
        <taxon>Companilactobacillus</taxon>
    </lineage>
</organism>
<evidence type="ECO:0000256" key="1">
    <source>
        <dbReference type="SAM" id="Phobius"/>
    </source>
</evidence>
<accession>A0A4Z0JLN5</accession>
<dbReference type="Proteomes" id="UP000298021">
    <property type="component" value="Unassembled WGS sequence"/>
</dbReference>
<comment type="caution">
    <text evidence="2">The sequence shown here is derived from an EMBL/GenBank/DDBJ whole genome shotgun (WGS) entry which is preliminary data.</text>
</comment>
<dbReference type="RefSeq" id="WP_135371983.1">
    <property type="nucleotide sequence ID" value="NZ_RKLY01000008.1"/>
</dbReference>
<dbReference type="AlphaFoldDB" id="A0A4Z0JLN5"/>
<dbReference type="EMBL" id="RKLY01000008">
    <property type="protein sequence ID" value="TGD23992.1"/>
    <property type="molecule type" value="Genomic_DNA"/>
</dbReference>
<dbReference type="OrthoDB" id="2298266at2"/>
<keyword evidence="1" id="KW-1133">Transmembrane helix</keyword>
<proteinExistence type="predicted"/>